<reference evidence="3 4" key="1">
    <citation type="submission" date="2018-11" db="EMBL/GenBank/DDBJ databases">
        <title>Chryseotalea sanarue gen. nov., sp., nov., a member of the family Cytophagaceae, isolated from a brackish lake in Hamamatsu Japan.</title>
        <authorList>
            <person name="Maejima Y."/>
            <person name="Iino T."/>
            <person name="Muraguchi Y."/>
            <person name="Fukuda K."/>
            <person name="Ohkuma M."/>
            <person name="Moriuchi R."/>
            <person name="Dohra H."/>
            <person name="Kimbara K."/>
            <person name="Shintani M."/>
        </authorList>
    </citation>
    <scope>NUCLEOTIDE SEQUENCE [LARGE SCALE GENOMIC DNA]</scope>
    <source>
        <strain evidence="3 4">Ys</strain>
    </source>
</reference>
<feature type="transmembrane region" description="Helical" evidence="1">
    <location>
        <begin position="107"/>
        <end position="128"/>
    </location>
</feature>
<feature type="transmembrane region" description="Helical" evidence="1">
    <location>
        <begin position="26"/>
        <end position="49"/>
    </location>
</feature>
<gene>
    <name evidence="3" type="ORF">SanaruYs_08610</name>
</gene>
<keyword evidence="1" id="KW-1133">Transmembrane helix</keyword>
<comment type="caution">
    <text evidence="3">The sequence shown here is derived from an EMBL/GenBank/DDBJ whole genome shotgun (WGS) entry which is preliminary data.</text>
</comment>
<dbReference type="InterPro" id="IPR036938">
    <property type="entry name" value="PAP2/HPO_sf"/>
</dbReference>
<dbReference type="Proteomes" id="UP000288227">
    <property type="component" value="Unassembled WGS sequence"/>
</dbReference>
<sequence length="191" mass="22269">METLKELDRDLLIFLNSLHTPWLDPIMFWITKTFFWLPLYLFLLYLIIIKYKKQSWIPLIGIALTILLADQITSGLMKPYFERLRPSREPSLEGILHIVNNYKGGKFGFASGHAANTFGTATFFFLLLRKRYKWIIYLFVWALVMTYTRIYLGVHYPGDILVGGTIGILCGWTGFKVQAYLDKRFNKIQAA</sequence>
<keyword evidence="1" id="KW-0472">Membrane</keyword>
<dbReference type="SMART" id="SM00014">
    <property type="entry name" value="acidPPc"/>
    <property type="match status" value="1"/>
</dbReference>
<dbReference type="AlphaFoldDB" id="A0A401U6W0"/>
<dbReference type="RefSeq" id="WP_127121257.1">
    <property type="nucleotide sequence ID" value="NZ_BHXQ01000001.1"/>
</dbReference>
<organism evidence="3 4">
    <name type="scientific">Chryseotalea sanaruensis</name>
    <dbReference type="NCBI Taxonomy" id="2482724"/>
    <lineage>
        <taxon>Bacteria</taxon>
        <taxon>Pseudomonadati</taxon>
        <taxon>Bacteroidota</taxon>
        <taxon>Cytophagia</taxon>
        <taxon>Cytophagales</taxon>
        <taxon>Chryseotaleaceae</taxon>
        <taxon>Chryseotalea</taxon>
    </lineage>
</organism>
<evidence type="ECO:0000313" key="3">
    <source>
        <dbReference type="EMBL" id="GCC50643.1"/>
    </source>
</evidence>
<feature type="transmembrane region" description="Helical" evidence="1">
    <location>
        <begin position="160"/>
        <end position="181"/>
    </location>
</feature>
<name>A0A401U6W0_9BACT</name>
<feature type="transmembrane region" description="Helical" evidence="1">
    <location>
        <begin position="135"/>
        <end position="154"/>
    </location>
</feature>
<dbReference type="Pfam" id="PF01569">
    <property type="entry name" value="PAP2"/>
    <property type="match status" value="1"/>
</dbReference>
<feature type="domain" description="Phosphatidic acid phosphatase type 2/haloperoxidase" evidence="2">
    <location>
        <begin position="59"/>
        <end position="175"/>
    </location>
</feature>
<dbReference type="SUPFAM" id="SSF48317">
    <property type="entry name" value="Acid phosphatase/Vanadium-dependent haloperoxidase"/>
    <property type="match status" value="1"/>
</dbReference>
<protein>
    <submittedName>
        <fullName evidence="3">Phosphatase PAP2 family protein</fullName>
    </submittedName>
</protein>
<evidence type="ECO:0000259" key="2">
    <source>
        <dbReference type="SMART" id="SM00014"/>
    </source>
</evidence>
<dbReference type="PANTHER" id="PTHR14969">
    <property type="entry name" value="SPHINGOSINE-1-PHOSPHATE PHOSPHOHYDROLASE"/>
    <property type="match status" value="1"/>
</dbReference>
<dbReference type="CDD" id="cd03395">
    <property type="entry name" value="PAP2_like_4"/>
    <property type="match status" value="1"/>
</dbReference>
<dbReference type="InterPro" id="IPR000326">
    <property type="entry name" value="PAP2/HPO"/>
</dbReference>
<dbReference type="Gene3D" id="1.20.144.10">
    <property type="entry name" value="Phosphatidic acid phosphatase type 2/haloperoxidase"/>
    <property type="match status" value="2"/>
</dbReference>
<evidence type="ECO:0000313" key="4">
    <source>
        <dbReference type="Proteomes" id="UP000288227"/>
    </source>
</evidence>
<keyword evidence="4" id="KW-1185">Reference proteome</keyword>
<feature type="transmembrane region" description="Helical" evidence="1">
    <location>
        <begin position="56"/>
        <end position="77"/>
    </location>
</feature>
<dbReference type="PANTHER" id="PTHR14969:SF13">
    <property type="entry name" value="AT30094P"/>
    <property type="match status" value="1"/>
</dbReference>
<dbReference type="EMBL" id="BHXQ01000001">
    <property type="protein sequence ID" value="GCC50643.1"/>
    <property type="molecule type" value="Genomic_DNA"/>
</dbReference>
<proteinExistence type="predicted"/>
<evidence type="ECO:0000256" key="1">
    <source>
        <dbReference type="SAM" id="Phobius"/>
    </source>
</evidence>
<accession>A0A401U6W0</accession>
<dbReference type="OrthoDB" id="9789113at2"/>
<keyword evidence="1" id="KW-0812">Transmembrane</keyword>